<keyword evidence="3" id="KW-0812">Transmembrane</keyword>
<feature type="transmembrane region" description="Helical" evidence="3">
    <location>
        <begin position="267"/>
        <end position="291"/>
    </location>
</feature>
<dbReference type="EMBL" id="CAJVCH010073980">
    <property type="protein sequence ID" value="CAG7720815.1"/>
    <property type="molecule type" value="Genomic_DNA"/>
</dbReference>
<keyword evidence="3" id="KW-0472">Membrane</keyword>
<sequence length="343" mass="39217">MATKYSYNLAREESLKPTNSTAPAPVSPFTIFKDVSARLFTTPSRSPVGDEDKLPALKFNDDPPPEDPQKEEDLRSDYERTFERILQEENKRLLDFIQEILPASENPKEDFQTISNRQVEDLKEEIKILEMKLRSLEEAKEKEKEDLRMEHVNEIALLKAKHLMELGKVEMENQMLIDEIINYQIDEILCWRLEFEKDCSEKGEIWKESEVTDGTVEVVAGGGGGSSQKLLDQFKDLNPVAQGIVIAGMGIATLVIGYYSWPFLNWAWPRLVAFAMDIRVLTAATWVYNFIGSSAYKEFMDAWERGEPLTPLLFKNFGPDIVTQIVKLAPMLFRMKKSAGIIP</sequence>
<name>A0A8J2JNI0_9HEXA</name>
<feature type="region of interest" description="Disordered" evidence="2">
    <location>
        <begin position="41"/>
        <end position="75"/>
    </location>
</feature>
<keyword evidence="5" id="KW-1185">Reference proteome</keyword>
<feature type="coiled-coil region" evidence="1">
    <location>
        <begin position="112"/>
        <end position="153"/>
    </location>
</feature>
<evidence type="ECO:0000256" key="3">
    <source>
        <dbReference type="SAM" id="Phobius"/>
    </source>
</evidence>
<dbReference type="Proteomes" id="UP000708208">
    <property type="component" value="Unassembled WGS sequence"/>
</dbReference>
<organism evidence="4 5">
    <name type="scientific">Allacma fusca</name>
    <dbReference type="NCBI Taxonomy" id="39272"/>
    <lineage>
        <taxon>Eukaryota</taxon>
        <taxon>Metazoa</taxon>
        <taxon>Ecdysozoa</taxon>
        <taxon>Arthropoda</taxon>
        <taxon>Hexapoda</taxon>
        <taxon>Collembola</taxon>
        <taxon>Symphypleona</taxon>
        <taxon>Sminthuridae</taxon>
        <taxon>Allacma</taxon>
    </lineage>
</organism>
<feature type="transmembrane region" description="Helical" evidence="3">
    <location>
        <begin position="240"/>
        <end position="261"/>
    </location>
</feature>
<reference evidence="4" key="1">
    <citation type="submission" date="2021-06" db="EMBL/GenBank/DDBJ databases">
        <authorList>
            <person name="Hodson N. C."/>
            <person name="Mongue J. A."/>
            <person name="Jaron S. K."/>
        </authorList>
    </citation>
    <scope>NUCLEOTIDE SEQUENCE</scope>
</reference>
<proteinExistence type="predicted"/>
<comment type="caution">
    <text evidence="4">The sequence shown here is derived from an EMBL/GenBank/DDBJ whole genome shotgun (WGS) entry which is preliminary data.</text>
</comment>
<evidence type="ECO:0000256" key="1">
    <source>
        <dbReference type="SAM" id="Coils"/>
    </source>
</evidence>
<feature type="compositionally biased region" description="Basic and acidic residues" evidence="2">
    <location>
        <begin position="48"/>
        <end position="75"/>
    </location>
</feature>
<evidence type="ECO:0000313" key="5">
    <source>
        <dbReference type="Proteomes" id="UP000708208"/>
    </source>
</evidence>
<gene>
    <name evidence="4" type="ORF">AFUS01_LOCUS10070</name>
</gene>
<protein>
    <submittedName>
        <fullName evidence="4">Uncharacterized protein</fullName>
    </submittedName>
</protein>
<accession>A0A8J2JNI0</accession>
<keyword evidence="1" id="KW-0175">Coiled coil</keyword>
<evidence type="ECO:0000313" key="4">
    <source>
        <dbReference type="EMBL" id="CAG7720815.1"/>
    </source>
</evidence>
<feature type="region of interest" description="Disordered" evidence="2">
    <location>
        <begin position="1"/>
        <end position="27"/>
    </location>
</feature>
<keyword evidence="3" id="KW-1133">Transmembrane helix</keyword>
<dbReference type="AlphaFoldDB" id="A0A8J2JNI0"/>
<evidence type="ECO:0000256" key="2">
    <source>
        <dbReference type="SAM" id="MobiDB-lite"/>
    </source>
</evidence>